<dbReference type="GeneID" id="13280878"/>
<dbReference type="SUPFAM" id="SSF51905">
    <property type="entry name" value="FAD/NAD(P)-binding domain"/>
    <property type="match status" value="1"/>
</dbReference>
<organism evidence="7">
    <name type="scientific">Leptosphaeria maculans (strain JN3 / isolate v23.1.3 / race Av1-4-5-6-7-8)</name>
    <name type="common">Blackleg fungus</name>
    <name type="synonym">Phoma lingam</name>
    <dbReference type="NCBI Taxonomy" id="985895"/>
    <lineage>
        <taxon>Eukaryota</taxon>
        <taxon>Fungi</taxon>
        <taxon>Dikarya</taxon>
        <taxon>Ascomycota</taxon>
        <taxon>Pezizomycotina</taxon>
        <taxon>Dothideomycetes</taxon>
        <taxon>Pleosporomycetidae</taxon>
        <taxon>Pleosporales</taxon>
        <taxon>Pleosporineae</taxon>
        <taxon>Leptosphaeriaceae</taxon>
        <taxon>Plenodomus</taxon>
        <taxon>Plenodomus lingam/Leptosphaeria maculans species complex</taxon>
    </lineage>
</organism>
<keyword evidence="3" id="KW-0274">FAD</keyword>
<dbReference type="AlphaFoldDB" id="E5A153"/>
<dbReference type="OrthoDB" id="202203at2759"/>
<evidence type="ECO:0000256" key="3">
    <source>
        <dbReference type="ARBA" id="ARBA00022827"/>
    </source>
</evidence>
<feature type="domain" description="FAD/NAD(P)-binding" evidence="5">
    <location>
        <begin position="6"/>
        <end position="314"/>
    </location>
</feature>
<sequence length="425" mass="46055">MSDERNIVIVGASTAGLSAAHYTLKHILPVVKAKQDAKHHVYLIAPSARWYYRVASPRVAASTRRMAAEKVIFDLHKSFAKYSKEDFTFVEASATGLDTTSRTIAYRSNNKDPEEKELAYHALIVATGTKTYHPAFSASSDIQDTLNAIKETNEKIAASKKIVIAGGGPTGIEFAGEVAEHLNGKPGLFSKLQRNATITLITTDPHLLPTLRPAISKSAAAKLKGMGVDILYNTRVLDTATSCNIDSCDLSKVVNLSDGSTLEADYYVPAYGVIPNSTWLPDVLLDEKRYLKNNAHTLRVDAAGPRVYAFGDIGSHSNNTAWQISQSLPVLVVNLTRDLLAFDAANPEARPKGKDRRFVPDAREMGIVPIGSVGGVGAVMGWKVPSWFVWLIKGRDYMVGLSAEATASGGSVGKRVKLEKEEEVI</sequence>
<reference evidence="7" key="1">
    <citation type="journal article" date="2011" name="Nat. Commun.">
        <title>Effector diversification within compartments of the Leptosphaeria maculans genome affected by Repeat-Induced Point mutations.</title>
        <authorList>
            <person name="Rouxel T."/>
            <person name="Grandaubert J."/>
            <person name="Hane J.K."/>
            <person name="Hoede C."/>
            <person name="van de Wouw A.P."/>
            <person name="Couloux A."/>
            <person name="Dominguez V."/>
            <person name="Anthouard V."/>
            <person name="Bally P."/>
            <person name="Bourras S."/>
            <person name="Cozijnsen A.J."/>
            <person name="Ciuffetti L.M."/>
            <person name="Degrave A."/>
            <person name="Dilmaghani A."/>
            <person name="Duret L."/>
            <person name="Fudal I."/>
            <person name="Goodwin S.B."/>
            <person name="Gout L."/>
            <person name="Glaser N."/>
            <person name="Linglin J."/>
            <person name="Kema G.H.J."/>
            <person name="Lapalu N."/>
            <person name="Lawrence C.B."/>
            <person name="May K."/>
            <person name="Meyer M."/>
            <person name="Ollivier B."/>
            <person name="Poulain J."/>
            <person name="Schoch C.L."/>
            <person name="Simon A."/>
            <person name="Spatafora J.W."/>
            <person name="Stachowiak A."/>
            <person name="Turgeon B.G."/>
            <person name="Tyler B.M."/>
            <person name="Vincent D."/>
            <person name="Weissenbach J."/>
            <person name="Amselem J."/>
            <person name="Quesneville H."/>
            <person name="Oliver R.P."/>
            <person name="Wincker P."/>
            <person name="Balesdent M.-H."/>
            <person name="Howlett B.J."/>
        </authorList>
    </citation>
    <scope>NUCLEOTIDE SEQUENCE [LARGE SCALE GENOMIC DNA]</scope>
    <source>
        <strain evidence="7">JN3 / isolate v23.1.3 / race Av1-4-5-6-7-8</strain>
    </source>
</reference>
<dbReference type="Pfam" id="PF07992">
    <property type="entry name" value="Pyr_redox_2"/>
    <property type="match status" value="1"/>
</dbReference>
<dbReference type="GO" id="GO:0004174">
    <property type="term" value="F:electron-transferring-flavoprotein dehydrogenase activity"/>
    <property type="evidence" value="ECO:0007669"/>
    <property type="project" value="TreeGrafter"/>
</dbReference>
<keyword evidence="2" id="KW-0285">Flavoprotein</keyword>
<dbReference type="VEuPathDB" id="FungiDB:LEMA_P106400.1"/>
<dbReference type="GO" id="GO:0050660">
    <property type="term" value="F:flavin adenine dinucleotide binding"/>
    <property type="evidence" value="ECO:0007669"/>
    <property type="project" value="TreeGrafter"/>
</dbReference>
<dbReference type="Gene3D" id="3.50.50.100">
    <property type="match status" value="1"/>
</dbReference>
<dbReference type="Proteomes" id="UP000002668">
    <property type="component" value="Genome"/>
</dbReference>
<dbReference type="OMA" id="QATHYIL"/>
<dbReference type="PANTHER" id="PTHR43735">
    <property type="entry name" value="APOPTOSIS-INDUCING FACTOR 1"/>
    <property type="match status" value="1"/>
</dbReference>
<dbReference type="PANTHER" id="PTHR43735:SF3">
    <property type="entry name" value="FERROPTOSIS SUPPRESSOR PROTEIN 1"/>
    <property type="match status" value="1"/>
</dbReference>
<dbReference type="InterPro" id="IPR023753">
    <property type="entry name" value="FAD/NAD-binding_dom"/>
</dbReference>
<dbReference type="GO" id="GO:0005737">
    <property type="term" value="C:cytoplasm"/>
    <property type="evidence" value="ECO:0007669"/>
    <property type="project" value="TreeGrafter"/>
</dbReference>
<keyword evidence="4" id="KW-0560">Oxidoreductase</keyword>
<gene>
    <name evidence="6" type="ORF">LEMA_P106400.1</name>
</gene>
<evidence type="ECO:0000313" key="6">
    <source>
        <dbReference type="EMBL" id="CBX97509.1"/>
    </source>
</evidence>
<dbReference type="PRINTS" id="PR00368">
    <property type="entry name" value="FADPNR"/>
</dbReference>
<evidence type="ECO:0000256" key="2">
    <source>
        <dbReference type="ARBA" id="ARBA00022630"/>
    </source>
</evidence>
<keyword evidence="7" id="KW-1185">Reference proteome</keyword>
<dbReference type="InParanoid" id="E5A153"/>
<dbReference type="PRINTS" id="PR00469">
    <property type="entry name" value="PNDRDTASEII"/>
</dbReference>
<accession>E5A153</accession>
<proteinExistence type="inferred from homology"/>
<protein>
    <submittedName>
        <fullName evidence="6">Similar to AMID-like mitochondrial oxidoreductase</fullName>
    </submittedName>
</protein>
<dbReference type="HOGENOM" id="CLU_019845_6_2_1"/>
<name>E5A153_LEPMJ</name>
<dbReference type="STRING" id="985895.E5A153"/>
<evidence type="ECO:0000259" key="5">
    <source>
        <dbReference type="Pfam" id="PF07992"/>
    </source>
</evidence>
<dbReference type="eggNOG" id="KOG2495">
    <property type="taxonomic scope" value="Eukaryota"/>
</dbReference>
<comment type="similarity">
    <text evidence="1">Belongs to the FAD-dependent oxidoreductase family.</text>
</comment>
<evidence type="ECO:0000256" key="4">
    <source>
        <dbReference type="ARBA" id="ARBA00023002"/>
    </source>
</evidence>
<dbReference type="EMBL" id="FP929131">
    <property type="protein sequence ID" value="CBX97509.1"/>
    <property type="molecule type" value="Genomic_DNA"/>
</dbReference>
<dbReference type="InterPro" id="IPR036188">
    <property type="entry name" value="FAD/NAD-bd_sf"/>
</dbReference>
<dbReference type="FunCoup" id="E5A153">
    <property type="interactions" value="373"/>
</dbReference>
<evidence type="ECO:0000313" key="7">
    <source>
        <dbReference type="Proteomes" id="UP000002668"/>
    </source>
</evidence>
<evidence type="ECO:0000256" key="1">
    <source>
        <dbReference type="ARBA" id="ARBA00006442"/>
    </source>
</evidence>